<sequence length="73" mass="7924">MTLKPWREADVAASTAEQDVAASGERDGFEGSVADGAAVEVWVGVSRRFRSLVREPKHLQPPRASCRLAPLHP</sequence>
<proteinExistence type="predicted"/>
<reference evidence="2" key="1">
    <citation type="submission" date="2020-01" db="EMBL/GenBank/DDBJ databases">
        <title>Genome sequence of Kobresia littledalei, the first chromosome-level genome in the family Cyperaceae.</title>
        <authorList>
            <person name="Qu G."/>
        </authorList>
    </citation>
    <scope>NUCLEOTIDE SEQUENCE</scope>
    <source>
        <strain evidence="2">C.B.Clarke</strain>
        <tissue evidence="2">Leaf</tissue>
    </source>
</reference>
<feature type="region of interest" description="Disordered" evidence="1">
    <location>
        <begin position="1"/>
        <end position="30"/>
    </location>
</feature>
<protein>
    <submittedName>
        <fullName evidence="2">Uncharacterized protein</fullName>
    </submittedName>
</protein>
<gene>
    <name evidence="2" type="ORF">FCM35_KLT08008</name>
</gene>
<dbReference type="Proteomes" id="UP000623129">
    <property type="component" value="Unassembled WGS sequence"/>
</dbReference>
<comment type="caution">
    <text evidence="2">The sequence shown here is derived from an EMBL/GenBank/DDBJ whole genome shotgun (WGS) entry which is preliminary data.</text>
</comment>
<feature type="compositionally biased region" description="Basic and acidic residues" evidence="1">
    <location>
        <begin position="1"/>
        <end position="10"/>
    </location>
</feature>
<organism evidence="2 3">
    <name type="scientific">Carex littledalei</name>
    <dbReference type="NCBI Taxonomy" id="544730"/>
    <lineage>
        <taxon>Eukaryota</taxon>
        <taxon>Viridiplantae</taxon>
        <taxon>Streptophyta</taxon>
        <taxon>Embryophyta</taxon>
        <taxon>Tracheophyta</taxon>
        <taxon>Spermatophyta</taxon>
        <taxon>Magnoliopsida</taxon>
        <taxon>Liliopsida</taxon>
        <taxon>Poales</taxon>
        <taxon>Cyperaceae</taxon>
        <taxon>Cyperoideae</taxon>
        <taxon>Cariceae</taxon>
        <taxon>Carex</taxon>
        <taxon>Carex subgen. Euthyceras</taxon>
    </lineage>
</organism>
<keyword evidence="3" id="KW-1185">Reference proteome</keyword>
<evidence type="ECO:0000313" key="2">
    <source>
        <dbReference type="EMBL" id="KAF3326378.1"/>
    </source>
</evidence>
<accession>A0A833QWP8</accession>
<dbReference type="EMBL" id="SWLB01000018">
    <property type="protein sequence ID" value="KAF3326378.1"/>
    <property type="molecule type" value="Genomic_DNA"/>
</dbReference>
<name>A0A833QWP8_9POAL</name>
<dbReference type="AlphaFoldDB" id="A0A833QWP8"/>
<evidence type="ECO:0000256" key="1">
    <source>
        <dbReference type="SAM" id="MobiDB-lite"/>
    </source>
</evidence>
<evidence type="ECO:0000313" key="3">
    <source>
        <dbReference type="Proteomes" id="UP000623129"/>
    </source>
</evidence>